<evidence type="ECO:0000256" key="7">
    <source>
        <dbReference type="ARBA" id="ARBA00023186"/>
    </source>
</evidence>
<dbReference type="Gene3D" id="3.30.70.1050">
    <property type="entry name" value="Trigger factor ribosome-binding domain"/>
    <property type="match status" value="1"/>
</dbReference>
<dbReference type="InterPro" id="IPR037041">
    <property type="entry name" value="Trigger_fac_C_sf"/>
</dbReference>
<keyword evidence="5 11" id="KW-0132">Cell division</keyword>
<evidence type="ECO:0000256" key="10">
    <source>
        <dbReference type="ARBA" id="ARBA00029986"/>
    </source>
</evidence>
<dbReference type="NCBIfam" id="TIGR00115">
    <property type="entry name" value="tig"/>
    <property type="match status" value="1"/>
</dbReference>
<protein>
    <recommendedName>
        <fullName evidence="4 11">Trigger factor</fullName>
        <shortName evidence="11">TF</shortName>
        <ecNumber evidence="3 11">5.2.1.8</ecNumber>
    </recommendedName>
    <alternativeName>
        <fullName evidence="10 11">PPIase</fullName>
    </alternativeName>
</protein>
<accession>A0A0C2HHG9</accession>
<dbReference type="Pfam" id="PF05698">
    <property type="entry name" value="Trigger_C"/>
    <property type="match status" value="1"/>
</dbReference>
<dbReference type="InterPro" id="IPR001179">
    <property type="entry name" value="PPIase_FKBP_dom"/>
</dbReference>
<dbReference type="Gene3D" id="1.10.3120.10">
    <property type="entry name" value="Trigger factor, C-terminal domain"/>
    <property type="match status" value="1"/>
</dbReference>
<proteinExistence type="inferred from homology"/>
<dbReference type="Gene3D" id="3.10.50.40">
    <property type="match status" value="1"/>
</dbReference>
<dbReference type="GO" id="GO:0003755">
    <property type="term" value="F:peptidyl-prolyl cis-trans isomerase activity"/>
    <property type="evidence" value="ECO:0007669"/>
    <property type="project" value="UniProtKB-UniRule"/>
</dbReference>
<evidence type="ECO:0000256" key="5">
    <source>
        <dbReference type="ARBA" id="ARBA00022618"/>
    </source>
</evidence>
<dbReference type="SUPFAM" id="SSF109998">
    <property type="entry name" value="Triger factor/SurA peptide-binding domain-like"/>
    <property type="match status" value="1"/>
</dbReference>
<comment type="function">
    <text evidence="11">Involved in protein export. Acts as a chaperone by maintaining the newly synthesized protein in an open conformation. Functions as a peptidyl-prolyl cis-trans isomerase.</text>
</comment>
<dbReference type="EMBL" id="JWJD01000003">
    <property type="protein sequence ID" value="KIH76441.1"/>
    <property type="molecule type" value="Genomic_DNA"/>
</dbReference>
<dbReference type="GO" id="GO:0015031">
    <property type="term" value="P:protein transport"/>
    <property type="evidence" value="ECO:0007669"/>
    <property type="project" value="UniProtKB-UniRule"/>
</dbReference>
<dbReference type="InterPro" id="IPR046357">
    <property type="entry name" value="PPIase_dom_sf"/>
</dbReference>
<evidence type="ECO:0000313" key="16">
    <source>
        <dbReference type="Proteomes" id="UP000035068"/>
    </source>
</evidence>
<comment type="caution">
    <text evidence="15">The sequence shown here is derived from an EMBL/GenBank/DDBJ whole genome shotgun (WGS) entry which is preliminary data.</text>
</comment>
<reference evidence="15 16" key="1">
    <citation type="submission" date="2014-12" db="EMBL/GenBank/DDBJ databases">
        <title>Genomes of Geoalkalibacter ferrihydriticus and Geoalkalibacter subterraneus, two haloalkaliphilic metal-reducing members of the Geobacteraceae.</title>
        <authorList>
            <person name="Badalamenti J.P."/>
            <person name="Torres C.I."/>
            <person name="Krajmalnik-Brown R."/>
            <person name="Bond D.R."/>
        </authorList>
    </citation>
    <scope>NUCLEOTIDE SEQUENCE [LARGE SCALE GENOMIC DNA]</scope>
    <source>
        <strain evidence="15 16">DSM 17813</strain>
    </source>
</reference>
<dbReference type="SUPFAM" id="SSF102735">
    <property type="entry name" value="Trigger factor ribosome-binding domain"/>
    <property type="match status" value="1"/>
</dbReference>
<dbReference type="InterPro" id="IPR008880">
    <property type="entry name" value="Trigger_fac_C"/>
</dbReference>
<dbReference type="PIRSF" id="PIRSF003095">
    <property type="entry name" value="Trigger_factor"/>
    <property type="match status" value="1"/>
</dbReference>
<evidence type="ECO:0000256" key="2">
    <source>
        <dbReference type="ARBA" id="ARBA00005464"/>
    </source>
</evidence>
<dbReference type="PANTHER" id="PTHR30560:SF3">
    <property type="entry name" value="TRIGGER FACTOR-LIKE PROTEIN TIG, CHLOROPLASTIC"/>
    <property type="match status" value="1"/>
</dbReference>
<dbReference type="PROSITE" id="PS50059">
    <property type="entry name" value="FKBP_PPIASE"/>
    <property type="match status" value="1"/>
</dbReference>
<evidence type="ECO:0000256" key="11">
    <source>
        <dbReference type="HAMAP-Rule" id="MF_00303"/>
    </source>
</evidence>
<comment type="domain">
    <text evidence="11">Consists of 3 domains; the N-terminus binds the ribosome, the middle domain has PPIase activity, while the C-terminus has intrinsic chaperone activity on its own.</text>
</comment>
<evidence type="ECO:0000259" key="14">
    <source>
        <dbReference type="PROSITE" id="PS50059"/>
    </source>
</evidence>
<dbReference type="RefSeq" id="WP_040098948.1">
    <property type="nucleotide sequence ID" value="NZ_JWJD01000003.1"/>
</dbReference>
<name>A0A0C2HHG9_9BACT</name>
<dbReference type="Pfam" id="PF05697">
    <property type="entry name" value="Trigger_N"/>
    <property type="match status" value="1"/>
</dbReference>
<evidence type="ECO:0000256" key="12">
    <source>
        <dbReference type="PROSITE-ProRule" id="PRU00277"/>
    </source>
</evidence>
<keyword evidence="9 11" id="KW-0131">Cell cycle</keyword>
<dbReference type="InterPro" id="IPR027304">
    <property type="entry name" value="Trigger_fact/SurA_dom_sf"/>
</dbReference>
<dbReference type="InterPro" id="IPR036611">
    <property type="entry name" value="Trigger_fac_ribosome-bd_sf"/>
</dbReference>
<dbReference type="EC" id="5.2.1.8" evidence="3 11"/>
<keyword evidence="16" id="KW-1185">Reference proteome</keyword>
<comment type="subcellular location">
    <subcellularLocation>
        <location evidence="11">Cytoplasm</location>
    </subcellularLocation>
    <text evidence="11">About half TF is bound to the ribosome near the polypeptide exit tunnel while the other half is free in the cytoplasm.</text>
</comment>
<dbReference type="AlphaFoldDB" id="A0A0C2HHG9"/>
<feature type="domain" description="PPIase FKBP-type" evidence="14">
    <location>
        <begin position="166"/>
        <end position="251"/>
    </location>
</feature>
<evidence type="ECO:0000256" key="13">
    <source>
        <dbReference type="RuleBase" id="RU003914"/>
    </source>
</evidence>
<keyword evidence="7 11" id="KW-0143">Chaperone</keyword>
<dbReference type="GO" id="GO:0005737">
    <property type="term" value="C:cytoplasm"/>
    <property type="evidence" value="ECO:0007669"/>
    <property type="project" value="UniProtKB-SubCell"/>
</dbReference>
<dbReference type="FunFam" id="3.10.50.40:FF:000001">
    <property type="entry name" value="Trigger factor"/>
    <property type="match status" value="1"/>
</dbReference>
<organism evidence="15 16">
    <name type="scientific">Geoalkalibacter ferrihydriticus DSM 17813</name>
    <dbReference type="NCBI Taxonomy" id="1121915"/>
    <lineage>
        <taxon>Bacteria</taxon>
        <taxon>Pseudomonadati</taxon>
        <taxon>Thermodesulfobacteriota</taxon>
        <taxon>Desulfuromonadia</taxon>
        <taxon>Desulfuromonadales</taxon>
        <taxon>Geoalkalibacteraceae</taxon>
        <taxon>Geoalkalibacter</taxon>
    </lineage>
</organism>
<dbReference type="InterPro" id="IPR008881">
    <property type="entry name" value="Trigger_fac_ribosome-bd_bac"/>
</dbReference>
<dbReference type="InterPro" id="IPR005215">
    <property type="entry name" value="Trig_fac"/>
</dbReference>
<comment type="similarity">
    <text evidence="2 11 13">Belongs to the FKBP-type PPIase family. Tig subfamily.</text>
</comment>
<comment type="catalytic activity">
    <reaction evidence="1 11 12">
        <text>[protein]-peptidylproline (omega=180) = [protein]-peptidylproline (omega=0)</text>
        <dbReference type="Rhea" id="RHEA:16237"/>
        <dbReference type="Rhea" id="RHEA-COMP:10747"/>
        <dbReference type="Rhea" id="RHEA-COMP:10748"/>
        <dbReference type="ChEBI" id="CHEBI:83833"/>
        <dbReference type="ChEBI" id="CHEBI:83834"/>
        <dbReference type="EC" id="5.2.1.8"/>
    </reaction>
</comment>
<dbReference type="GO" id="GO:0051083">
    <property type="term" value="P:'de novo' cotranslational protein folding"/>
    <property type="evidence" value="ECO:0007669"/>
    <property type="project" value="TreeGrafter"/>
</dbReference>
<keyword evidence="8 11" id="KW-0413">Isomerase</keyword>
<gene>
    <name evidence="11" type="primary">tig</name>
    <name evidence="15" type="ORF">GFER_09510</name>
</gene>
<evidence type="ECO:0000313" key="15">
    <source>
        <dbReference type="EMBL" id="KIH76441.1"/>
    </source>
</evidence>
<dbReference type="Pfam" id="PF00254">
    <property type="entry name" value="FKBP_C"/>
    <property type="match status" value="1"/>
</dbReference>
<dbReference type="GO" id="GO:0043022">
    <property type="term" value="F:ribosome binding"/>
    <property type="evidence" value="ECO:0007669"/>
    <property type="project" value="TreeGrafter"/>
</dbReference>
<evidence type="ECO:0000256" key="6">
    <source>
        <dbReference type="ARBA" id="ARBA00023110"/>
    </source>
</evidence>
<dbReference type="PANTHER" id="PTHR30560">
    <property type="entry name" value="TRIGGER FACTOR CHAPERONE AND PEPTIDYL-PROLYL CIS/TRANS ISOMERASE"/>
    <property type="match status" value="1"/>
</dbReference>
<evidence type="ECO:0000256" key="4">
    <source>
        <dbReference type="ARBA" id="ARBA00016902"/>
    </source>
</evidence>
<dbReference type="GO" id="GO:0044183">
    <property type="term" value="F:protein folding chaperone"/>
    <property type="evidence" value="ECO:0007669"/>
    <property type="project" value="TreeGrafter"/>
</dbReference>
<dbReference type="GO" id="GO:0051301">
    <property type="term" value="P:cell division"/>
    <property type="evidence" value="ECO:0007669"/>
    <property type="project" value="UniProtKB-KW"/>
</dbReference>
<evidence type="ECO:0000256" key="3">
    <source>
        <dbReference type="ARBA" id="ARBA00013194"/>
    </source>
</evidence>
<dbReference type="GO" id="GO:0043335">
    <property type="term" value="P:protein unfolding"/>
    <property type="evidence" value="ECO:0007669"/>
    <property type="project" value="TreeGrafter"/>
</dbReference>
<keyword evidence="11" id="KW-0963">Cytoplasm</keyword>
<evidence type="ECO:0000256" key="8">
    <source>
        <dbReference type="ARBA" id="ARBA00023235"/>
    </source>
</evidence>
<dbReference type="Proteomes" id="UP000035068">
    <property type="component" value="Unassembled WGS sequence"/>
</dbReference>
<keyword evidence="6 11" id="KW-0697">Rotamase</keyword>
<sequence length="444" mass="50139">MNDLNVKIENVSDVKKKLFIEVDAAKVDAEIEKVYQKIGRTAKIKGFRPGKVPRTVLEKYYAPEMEQQVLGRLINETYFKALIDNKIPAVSDPEITENGTLEKGRPFSYEVQVEVKPEIEAKDYLGLELKKERFESDPQVVDNQLEEMRNSRAETVVSERDEARAGDSVVIDFEGFVDGEAFQNGAAEDYLLELGSGAFLPGFEEQLVGMKRGDEREVNVTFPENYGVENLSGKPALFKVALKEIKEKKVPELDDEFAKGFGTSSLEELRTRILENYENREKQRIEAELRERLVAALLEKNSFEVPAVMVAEQCRQMFEDARRRLAAQGMSMEMLGMDEDRFAAQYREQAESQVKGSLLLEAIGRQEQIKVDEAEIDARMQEISAMAGVPLEDVRKRFGSTEARPALVSRIIEDKVFDFLVDKADVSEVAADEINPAEEAGQEA</sequence>
<dbReference type="SUPFAM" id="SSF54534">
    <property type="entry name" value="FKBP-like"/>
    <property type="match status" value="1"/>
</dbReference>
<dbReference type="HAMAP" id="MF_00303">
    <property type="entry name" value="Trigger_factor_Tig"/>
    <property type="match status" value="1"/>
</dbReference>
<evidence type="ECO:0000256" key="1">
    <source>
        <dbReference type="ARBA" id="ARBA00000971"/>
    </source>
</evidence>
<evidence type="ECO:0000256" key="9">
    <source>
        <dbReference type="ARBA" id="ARBA00023306"/>
    </source>
</evidence>